<dbReference type="Proteomes" id="UP000831768">
    <property type="component" value="Plasmid unnamed1"/>
</dbReference>
<gene>
    <name evidence="1" type="ORF">MW046_13685</name>
</gene>
<accession>A0A8U0A7J4</accession>
<dbReference type="RefSeq" id="WP_247995142.1">
    <property type="nucleotide sequence ID" value="NZ_CP096020.1"/>
</dbReference>
<geneLocation type="plasmid" evidence="1 2">
    <name>unnamed1</name>
</geneLocation>
<proteinExistence type="predicted"/>
<evidence type="ECO:0000313" key="1">
    <source>
        <dbReference type="EMBL" id="UPM44488.1"/>
    </source>
</evidence>
<evidence type="ECO:0000313" key="2">
    <source>
        <dbReference type="Proteomes" id="UP000831768"/>
    </source>
</evidence>
<protein>
    <submittedName>
        <fullName evidence="1">Uncharacterized protein</fullName>
    </submittedName>
</protein>
<sequence length="180" mass="21035">MESISFVRVLLRDKPGMVLTPLVLPSDSEYTPKITIQELVEALDLNYHVCRNDDLYVARISWRLELLSRADEHATNFHYRMGVFLEYSPADLRHYFESEPADTHPEELVRSGVFQPHVAYTKFLPQRFDDSVDGYERAIERGKAIYEQITSFADEQDHAHLDAYINYFYDMAVHKCSPQK</sequence>
<dbReference type="GeneID" id="71929118"/>
<dbReference type="KEGG" id="haad:MW046_13685"/>
<keyword evidence="1" id="KW-0614">Plasmid</keyword>
<name>A0A8U0A7J4_9EURY</name>
<keyword evidence="2" id="KW-1185">Reference proteome</keyword>
<dbReference type="EMBL" id="CP096020">
    <property type="protein sequence ID" value="UPM44488.1"/>
    <property type="molecule type" value="Genomic_DNA"/>
</dbReference>
<reference evidence="1" key="1">
    <citation type="submission" date="2022-04" db="EMBL/GenBank/DDBJ databases">
        <title>Halocatena sp. nov., isolated from a salt lake.</title>
        <authorList>
            <person name="Cui H.-L."/>
        </authorList>
    </citation>
    <scope>NUCLEOTIDE SEQUENCE</scope>
    <source>
        <strain evidence="1">AD-1</strain>
        <plasmid evidence="1">unnamed1</plasmid>
    </source>
</reference>
<dbReference type="AlphaFoldDB" id="A0A8U0A7J4"/>
<organism evidence="1 2">
    <name type="scientific">Halocatena salina</name>
    <dbReference type="NCBI Taxonomy" id="2934340"/>
    <lineage>
        <taxon>Archaea</taxon>
        <taxon>Methanobacteriati</taxon>
        <taxon>Methanobacteriota</taxon>
        <taxon>Stenosarchaea group</taxon>
        <taxon>Halobacteria</taxon>
        <taxon>Halobacteriales</taxon>
        <taxon>Natronomonadaceae</taxon>
        <taxon>Halocatena</taxon>
    </lineage>
</organism>